<keyword evidence="2" id="KW-0472">Membrane</keyword>
<dbReference type="EMBL" id="QUAC01000322">
    <property type="protein sequence ID" value="REK86195.1"/>
    <property type="molecule type" value="Genomic_DNA"/>
</dbReference>
<evidence type="ECO:0000256" key="1">
    <source>
        <dbReference type="SAM" id="MobiDB-lite"/>
    </source>
</evidence>
<feature type="transmembrane region" description="Helical" evidence="2">
    <location>
        <begin position="31"/>
        <end position="51"/>
    </location>
</feature>
<protein>
    <submittedName>
        <fullName evidence="3">MFS transporter</fullName>
    </submittedName>
</protein>
<feature type="region of interest" description="Disordered" evidence="1">
    <location>
        <begin position="60"/>
        <end position="95"/>
    </location>
</feature>
<keyword evidence="2" id="KW-1133">Transmembrane helix</keyword>
<dbReference type="Proteomes" id="UP000262477">
    <property type="component" value="Unassembled WGS sequence"/>
</dbReference>
<organism evidence="3 4">
    <name type="scientific">Streptomyces inhibens</name>
    <dbReference type="NCBI Taxonomy" id="2293571"/>
    <lineage>
        <taxon>Bacteria</taxon>
        <taxon>Bacillati</taxon>
        <taxon>Actinomycetota</taxon>
        <taxon>Actinomycetes</taxon>
        <taxon>Kitasatosporales</taxon>
        <taxon>Streptomycetaceae</taxon>
        <taxon>Streptomyces</taxon>
    </lineage>
</organism>
<feature type="compositionally biased region" description="Low complexity" evidence="1">
    <location>
        <begin position="66"/>
        <end position="86"/>
    </location>
</feature>
<evidence type="ECO:0000313" key="4">
    <source>
        <dbReference type="Proteomes" id="UP000262477"/>
    </source>
</evidence>
<reference evidence="3 4" key="1">
    <citation type="submission" date="2018-08" db="EMBL/GenBank/DDBJ databases">
        <title>Streptomyces NEAU-D10 sp. nov., a novel Actinomycete isolated from soil.</title>
        <authorList>
            <person name="Jin L."/>
        </authorList>
    </citation>
    <scope>NUCLEOTIDE SEQUENCE [LARGE SCALE GENOMIC DNA]</scope>
    <source>
        <strain evidence="3 4">NEAU-D10</strain>
    </source>
</reference>
<evidence type="ECO:0000313" key="3">
    <source>
        <dbReference type="EMBL" id="REK86195.1"/>
    </source>
</evidence>
<keyword evidence="4" id="KW-1185">Reference proteome</keyword>
<keyword evidence="2" id="KW-0812">Transmembrane</keyword>
<accession>A0A371PUP1</accession>
<dbReference type="AlphaFoldDB" id="A0A371PUP1"/>
<gene>
    <name evidence="3" type="ORF">DY245_33900</name>
</gene>
<sequence length="95" mass="8673">GAAAVAGELPGRAGEALLTAARTAFTDGLQVAVLGAAGVMVCAAVLAVALLRGLHTKGVEGETDADGVAGAAGAADGRPAAAVPAGTDPAGTPAG</sequence>
<comment type="caution">
    <text evidence="3">The sequence shown here is derived from an EMBL/GenBank/DDBJ whole genome shotgun (WGS) entry which is preliminary data.</text>
</comment>
<feature type="non-terminal residue" evidence="3">
    <location>
        <position position="1"/>
    </location>
</feature>
<evidence type="ECO:0000256" key="2">
    <source>
        <dbReference type="SAM" id="Phobius"/>
    </source>
</evidence>
<name>A0A371PUP1_STRIH</name>
<proteinExistence type="predicted"/>